<dbReference type="InterPro" id="IPR013325">
    <property type="entry name" value="RNA_pol_sigma_r2"/>
</dbReference>
<dbReference type="AlphaFoldDB" id="A0A9X3WYU1"/>
<evidence type="ECO:0000256" key="2">
    <source>
        <dbReference type="ARBA" id="ARBA00023015"/>
    </source>
</evidence>
<dbReference type="SUPFAM" id="SSF88659">
    <property type="entry name" value="Sigma3 and sigma4 domains of RNA polymerase sigma factors"/>
    <property type="match status" value="1"/>
</dbReference>
<dbReference type="GO" id="GO:0003677">
    <property type="term" value="F:DNA binding"/>
    <property type="evidence" value="ECO:0007669"/>
    <property type="project" value="InterPro"/>
</dbReference>
<dbReference type="Gene3D" id="1.10.10.10">
    <property type="entry name" value="Winged helix-like DNA-binding domain superfamily/Winged helix DNA-binding domain"/>
    <property type="match status" value="1"/>
</dbReference>
<keyword evidence="3" id="KW-0731">Sigma factor</keyword>
<protein>
    <submittedName>
        <fullName evidence="6">RNA polymerase sigma factor</fullName>
    </submittedName>
</protein>
<comment type="similarity">
    <text evidence="1">Belongs to the sigma-70 factor family. ECF subfamily.</text>
</comment>
<evidence type="ECO:0000256" key="3">
    <source>
        <dbReference type="ARBA" id="ARBA00023082"/>
    </source>
</evidence>
<dbReference type="GO" id="GO:0006352">
    <property type="term" value="P:DNA-templated transcription initiation"/>
    <property type="evidence" value="ECO:0007669"/>
    <property type="project" value="InterPro"/>
</dbReference>
<dbReference type="InterPro" id="IPR013249">
    <property type="entry name" value="RNA_pol_sigma70_r4_t2"/>
</dbReference>
<keyword evidence="2" id="KW-0805">Transcription regulation</keyword>
<evidence type="ECO:0000256" key="4">
    <source>
        <dbReference type="ARBA" id="ARBA00023163"/>
    </source>
</evidence>
<dbReference type="InterPro" id="IPR013324">
    <property type="entry name" value="RNA_pol_sigma_r3/r4-like"/>
</dbReference>
<dbReference type="InterPro" id="IPR036388">
    <property type="entry name" value="WH-like_DNA-bd_sf"/>
</dbReference>
<dbReference type="GO" id="GO:0016987">
    <property type="term" value="F:sigma factor activity"/>
    <property type="evidence" value="ECO:0007669"/>
    <property type="project" value="UniProtKB-KW"/>
</dbReference>
<dbReference type="Gene3D" id="1.10.1740.10">
    <property type="match status" value="1"/>
</dbReference>
<organism evidence="6 7">
    <name type="scientific">Polyangium jinanense</name>
    <dbReference type="NCBI Taxonomy" id="2829994"/>
    <lineage>
        <taxon>Bacteria</taxon>
        <taxon>Pseudomonadati</taxon>
        <taxon>Myxococcota</taxon>
        <taxon>Polyangia</taxon>
        <taxon>Polyangiales</taxon>
        <taxon>Polyangiaceae</taxon>
        <taxon>Polyangium</taxon>
    </lineage>
</organism>
<name>A0A9X3WYU1_9BACT</name>
<evidence type="ECO:0000256" key="1">
    <source>
        <dbReference type="ARBA" id="ARBA00010641"/>
    </source>
</evidence>
<evidence type="ECO:0000259" key="5">
    <source>
        <dbReference type="Pfam" id="PF08281"/>
    </source>
</evidence>
<dbReference type="PANTHER" id="PTHR43133:SF25">
    <property type="entry name" value="RNA POLYMERASE SIGMA FACTOR RFAY-RELATED"/>
    <property type="match status" value="1"/>
</dbReference>
<dbReference type="Pfam" id="PF08281">
    <property type="entry name" value="Sigma70_r4_2"/>
    <property type="match status" value="1"/>
</dbReference>
<dbReference type="SUPFAM" id="SSF88946">
    <property type="entry name" value="Sigma2 domain of RNA polymerase sigma factors"/>
    <property type="match status" value="1"/>
</dbReference>
<dbReference type="InterPro" id="IPR039425">
    <property type="entry name" value="RNA_pol_sigma-70-like"/>
</dbReference>
<keyword evidence="7" id="KW-1185">Reference proteome</keyword>
<dbReference type="InterPro" id="IPR014284">
    <property type="entry name" value="RNA_pol_sigma-70_dom"/>
</dbReference>
<feature type="domain" description="RNA polymerase sigma factor 70 region 4 type 2" evidence="5">
    <location>
        <begin position="91"/>
        <end position="143"/>
    </location>
</feature>
<comment type="caution">
    <text evidence="6">The sequence shown here is derived from an EMBL/GenBank/DDBJ whole genome shotgun (WGS) entry which is preliminary data.</text>
</comment>
<dbReference type="NCBIfam" id="TIGR02937">
    <property type="entry name" value="sigma70-ECF"/>
    <property type="match status" value="1"/>
</dbReference>
<evidence type="ECO:0000313" key="7">
    <source>
        <dbReference type="Proteomes" id="UP001151081"/>
    </source>
</evidence>
<dbReference type="PANTHER" id="PTHR43133">
    <property type="entry name" value="RNA POLYMERASE ECF-TYPE SIGMA FACTO"/>
    <property type="match status" value="1"/>
</dbReference>
<sequence>MAGILQRQADTLATDRMQELMLRGFAALSGYTSHPDGVRPWLFGIAKNLRSEEKRRARREREHFCPDLGDAERTAMPDVSPEEDAFRSEARRALLSALKTLSPEQLAVLVLVDLAECSCSEAAELLDSPLGTVKSRLLAARTNMQRARSFLRRYRLRPRLVRRAPVESRLTDPSATS</sequence>
<gene>
    <name evidence="6" type="ORF">KEG57_02020</name>
</gene>
<proteinExistence type="inferred from homology"/>
<keyword evidence="4" id="KW-0804">Transcription</keyword>
<dbReference type="RefSeq" id="WP_272418335.1">
    <property type="nucleotide sequence ID" value="NZ_JAGTJK010000002.1"/>
</dbReference>
<dbReference type="EMBL" id="JAGTJJ010000001">
    <property type="protein sequence ID" value="MDC3979258.1"/>
    <property type="molecule type" value="Genomic_DNA"/>
</dbReference>
<accession>A0A9X3WYU1</accession>
<reference evidence="6 7" key="1">
    <citation type="submission" date="2021-04" db="EMBL/GenBank/DDBJ databases">
        <title>Genome analysis of Polyangium sp.</title>
        <authorList>
            <person name="Li Y."/>
            <person name="Wang J."/>
        </authorList>
    </citation>
    <scope>NUCLEOTIDE SEQUENCE [LARGE SCALE GENOMIC DNA]</scope>
    <source>
        <strain evidence="6 7">SDU14</strain>
    </source>
</reference>
<dbReference type="Proteomes" id="UP001151081">
    <property type="component" value="Unassembled WGS sequence"/>
</dbReference>
<evidence type="ECO:0000313" key="6">
    <source>
        <dbReference type="EMBL" id="MDC3979258.1"/>
    </source>
</evidence>